<protein>
    <submittedName>
        <fullName evidence="3 4">Kazal-like domain-containing protein</fullName>
    </submittedName>
</protein>
<dbReference type="Proteomes" id="UP000095280">
    <property type="component" value="Unplaced"/>
</dbReference>
<keyword evidence="1" id="KW-0732">Signal</keyword>
<keyword evidence="2" id="KW-1185">Reference proteome</keyword>
<proteinExistence type="predicted"/>
<feature type="signal peptide" evidence="1">
    <location>
        <begin position="1"/>
        <end position="19"/>
    </location>
</feature>
<evidence type="ECO:0000313" key="2">
    <source>
        <dbReference type="Proteomes" id="UP000095280"/>
    </source>
</evidence>
<dbReference type="AlphaFoldDB" id="A0A1I8HB23"/>
<dbReference type="WBParaSite" id="maker-uti_cns_0015463-snap-gene-0.2-mRNA-1">
    <property type="protein sequence ID" value="maker-uti_cns_0015463-snap-gene-0.2-mRNA-1"/>
    <property type="gene ID" value="maker-uti_cns_0015463-snap-gene-0.2"/>
</dbReference>
<reference evidence="3 4" key="1">
    <citation type="submission" date="2016-11" db="UniProtKB">
        <authorList>
            <consortium name="WormBaseParasite"/>
        </authorList>
    </citation>
    <scope>IDENTIFICATION</scope>
</reference>
<feature type="chain" id="PRO_5011395009" evidence="1">
    <location>
        <begin position="20"/>
        <end position="94"/>
    </location>
</feature>
<name>A0A1I8HB23_9PLAT</name>
<dbReference type="WBParaSite" id="maker-uti_cns_0005136-snap-gene-0.9-mRNA-1">
    <property type="protein sequence ID" value="maker-uti_cns_0005136-snap-gene-0.9-mRNA-1"/>
    <property type="gene ID" value="maker-uti_cns_0005136-snap-gene-0.9"/>
</dbReference>
<evidence type="ECO:0000256" key="1">
    <source>
        <dbReference type="SAM" id="SignalP"/>
    </source>
</evidence>
<accession>A0A1I8HB23</accession>
<sequence>MLKAAGILAIVAIAAVTGSQTTAKRRVFGEADLQRVKLNSLCTRLCRNVFNSNDPFCVGDFLIHNGHPDCVCSKHCRHSVLHWLHLDGHQEPGR</sequence>
<evidence type="ECO:0000313" key="4">
    <source>
        <dbReference type="WBParaSite" id="maker-uti_cns_0015463-snap-gene-0.2-mRNA-1"/>
    </source>
</evidence>
<evidence type="ECO:0000313" key="3">
    <source>
        <dbReference type="WBParaSite" id="maker-uti_cns_0005136-snap-gene-0.9-mRNA-1"/>
    </source>
</evidence>
<organism evidence="2 3">
    <name type="scientific">Macrostomum lignano</name>
    <dbReference type="NCBI Taxonomy" id="282301"/>
    <lineage>
        <taxon>Eukaryota</taxon>
        <taxon>Metazoa</taxon>
        <taxon>Spiralia</taxon>
        <taxon>Lophotrochozoa</taxon>
        <taxon>Platyhelminthes</taxon>
        <taxon>Rhabditophora</taxon>
        <taxon>Macrostomorpha</taxon>
        <taxon>Macrostomida</taxon>
        <taxon>Macrostomidae</taxon>
        <taxon>Macrostomum</taxon>
    </lineage>
</organism>
<dbReference type="WBParaSite" id="maker-uti_cns_0047156-snap-gene-0.8-mRNA-1">
    <property type="protein sequence ID" value="maker-uti_cns_0047156-snap-gene-0.8-mRNA-1"/>
    <property type="gene ID" value="maker-uti_cns_0047156-snap-gene-0.8"/>
</dbReference>